<keyword evidence="3 6" id="KW-0560">Oxidoreductase</keyword>
<sequence length="478" mass="52679">MGNRYLEGVFAPIQQEHTLTDLLVTGAIPEYLDGRYLRNGPNPVGELDRDLYHWFLGDGMVHGVRLRDGRAEWYRNRFVRGPVTSAALGEKPLPGLENVAGMGANTNVIGHAGRTIALVEAGLANYELSEELDTVGVCDFDGTLSGGYTAHPKHDPETGDMHAVSYTFNRGNRVQYSIIGTDGRAKRTVDIEVGGAPMMHDFSLTENYVIFYDLPVTFDPRQAAEISVPRLLRLPVRLMLSAMVGRVPLPNPPAARNHRVPRVRRMPYRWNSRYRARLGVMPRSGGNADVRWFDIEPCYVFHPMNAYEEGGVIVLDVIRHPKMFDADLTGPNDGPPTLDRWEVDLDSGKVRQGPIDDRPQEFPRVDERLLGKRHRYGYAPGVGAGLDGGAELYKHDLIGGTTAVRSFQPGTALGEFVFEPSAPDSAEDDGVLMGFVYDAASDTTDLAILDAGTLDDVARVHLPHRVPAGFHGNWVSTA</sequence>
<dbReference type="PANTHER" id="PTHR10543">
    <property type="entry name" value="BETA-CAROTENE DIOXYGENASE"/>
    <property type="match status" value="1"/>
</dbReference>
<dbReference type="Proteomes" id="UP000254869">
    <property type="component" value="Unassembled WGS sequence"/>
</dbReference>
<dbReference type="GO" id="GO:0046872">
    <property type="term" value="F:metal ion binding"/>
    <property type="evidence" value="ECO:0007669"/>
    <property type="project" value="UniProtKB-KW"/>
</dbReference>
<evidence type="ECO:0000256" key="6">
    <source>
        <dbReference type="RuleBase" id="RU364048"/>
    </source>
</evidence>
<feature type="binding site" evidence="5">
    <location>
        <position position="471"/>
    </location>
    <ligand>
        <name>Fe cation</name>
        <dbReference type="ChEBI" id="CHEBI:24875"/>
        <note>catalytic</note>
    </ligand>
</feature>
<feature type="binding site" evidence="5">
    <location>
        <position position="151"/>
    </location>
    <ligand>
        <name>Fe cation</name>
        <dbReference type="ChEBI" id="CHEBI:24875"/>
        <note>catalytic</note>
    </ligand>
</feature>
<comment type="caution">
    <text evidence="7">The sequence shown here is derived from an EMBL/GenBank/DDBJ whole genome shotgun (WGS) entry which is preliminary data.</text>
</comment>
<proteinExistence type="inferred from homology"/>
<protein>
    <recommendedName>
        <fullName evidence="6">Dioxygenase</fullName>
        <ecNumber evidence="6">1.13.11.-</ecNumber>
    </recommendedName>
</protein>
<keyword evidence="4 5" id="KW-0408">Iron</keyword>
<feature type="binding site" evidence="5">
    <location>
        <position position="200"/>
    </location>
    <ligand>
        <name>Fe cation</name>
        <dbReference type="ChEBI" id="CHEBI:24875"/>
        <note>catalytic</note>
    </ligand>
</feature>
<dbReference type="PANTHER" id="PTHR10543:SF89">
    <property type="entry name" value="CAROTENOID 9,10(9',10')-CLEAVAGE DIOXYGENASE 1"/>
    <property type="match status" value="1"/>
</dbReference>
<dbReference type="GO" id="GO:0016121">
    <property type="term" value="P:carotene catabolic process"/>
    <property type="evidence" value="ECO:0007669"/>
    <property type="project" value="TreeGrafter"/>
</dbReference>
<evidence type="ECO:0000313" key="8">
    <source>
        <dbReference type="Proteomes" id="UP000254869"/>
    </source>
</evidence>
<dbReference type="STRING" id="1210086.GCA_001613105_04325"/>
<dbReference type="InterPro" id="IPR004294">
    <property type="entry name" value="Carotenoid_Oase"/>
</dbReference>
<reference evidence="7 8" key="1">
    <citation type="submission" date="2018-07" db="EMBL/GenBank/DDBJ databases">
        <title>Genomic Encyclopedia of Type Strains, Phase IV (KMG-IV): sequencing the most valuable type-strain genomes for metagenomic binning, comparative biology and taxonomic classification.</title>
        <authorList>
            <person name="Goeker M."/>
        </authorList>
    </citation>
    <scope>NUCLEOTIDE SEQUENCE [LARGE SCALE GENOMIC DNA]</scope>
    <source>
        <strain evidence="7 8">DSM 44290</strain>
    </source>
</reference>
<dbReference type="Pfam" id="PF03055">
    <property type="entry name" value="RPE65"/>
    <property type="match status" value="1"/>
</dbReference>
<keyword evidence="2 5" id="KW-0479">Metal-binding</keyword>
<evidence type="ECO:0000313" key="7">
    <source>
        <dbReference type="EMBL" id="RDI67344.1"/>
    </source>
</evidence>
<organism evidence="7 8">
    <name type="scientific">Nocardia pseudobrasiliensis</name>
    <dbReference type="NCBI Taxonomy" id="45979"/>
    <lineage>
        <taxon>Bacteria</taxon>
        <taxon>Bacillati</taxon>
        <taxon>Actinomycetota</taxon>
        <taxon>Actinomycetes</taxon>
        <taxon>Mycobacteriales</taxon>
        <taxon>Nocardiaceae</taxon>
        <taxon>Nocardia</taxon>
    </lineage>
</organism>
<dbReference type="GO" id="GO:0010436">
    <property type="term" value="F:carotenoid dioxygenase activity"/>
    <property type="evidence" value="ECO:0007669"/>
    <property type="project" value="TreeGrafter"/>
</dbReference>
<gene>
    <name evidence="7" type="ORF">DFR76_103415</name>
</gene>
<comment type="cofactor">
    <cofactor evidence="5 6">
        <name>Fe(2+)</name>
        <dbReference type="ChEBI" id="CHEBI:29033"/>
    </cofactor>
    <text evidence="5 6">Binds 1 Fe(2+) ion per subunit.</text>
</comment>
<dbReference type="EMBL" id="QQBC01000003">
    <property type="protein sequence ID" value="RDI67344.1"/>
    <property type="molecule type" value="Genomic_DNA"/>
</dbReference>
<evidence type="ECO:0000256" key="4">
    <source>
        <dbReference type="ARBA" id="ARBA00023004"/>
    </source>
</evidence>
<feature type="binding site" evidence="5">
    <location>
        <position position="302"/>
    </location>
    <ligand>
        <name>Fe cation</name>
        <dbReference type="ChEBI" id="CHEBI:24875"/>
        <note>catalytic</note>
    </ligand>
</feature>
<keyword evidence="6 7" id="KW-0223">Dioxygenase</keyword>
<evidence type="ECO:0000256" key="1">
    <source>
        <dbReference type="ARBA" id="ARBA00006787"/>
    </source>
</evidence>
<evidence type="ECO:0000256" key="5">
    <source>
        <dbReference type="PIRSR" id="PIRSR604294-1"/>
    </source>
</evidence>
<keyword evidence="8" id="KW-1185">Reference proteome</keyword>
<comment type="similarity">
    <text evidence="1 6">Belongs to the carotenoid oxygenase family.</text>
</comment>
<name>A0A370ID70_9NOCA</name>
<evidence type="ECO:0000256" key="2">
    <source>
        <dbReference type="ARBA" id="ARBA00022723"/>
    </source>
</evidence>
<dbReference type="AlphaFoldDB" id="A0A370ID70"/>
<dbReference type="RefSeq" id="WP_068000416.1">
    <property type="nucleotide sequence ID" value="NZ_QQBC01000003.1"/>
</dbReference>
<dbReference type="EC" id="1.13.11.-" evidence="6"/>
<evidence type="ECO:0000256" key="3">
    <source>
        <dbReference type="ARBA" id="ARBA00023002"/>
    </source>
</evidence>
<accession>A0A370ID70</accession>